<feature type="compositionally biased region" description="Acidic residues" evidence="2">
    <location>
        <begin position="108"/>
        <end position="122"/>
    </location>
</feature>
<evidence type="ECO:0000256" key="1">
    <source>
        <dbReference type="ARBA" id="ARBA00006781"/>
    </source>
</evidence>
<name>A0A6V7QPM6_ANACO</name>
<comment type="similarity">
    <text evidence="1">Belongs to the BCP1 family.</text>
</comment>
<feature type="compositionally biased region" description="Basic residues" evidence="2">
    <location>
        <begin position="7"/>
        <end position="16"/>
    </location>
</feature>
<dbReference type="EMBL" id="LR862137">
    <property type="protein sequence ID" value="CAD1845089.1"/>
    <property type="molecule type" value="Genomic_DNA"/>
</dbReference>
<proteinExistence type="inferred from homology"/>
<evidence type="ECO:0000256" key="2">
    <source>
        <dbReference type="SAM" id="MobiDB-lite"/>
    </source>
</evidence>
<evidence type="ECO:0008006" key="4">
    <source>
        <dbReference type="Google" id="ProtNLM"/>
    </source>
</evidence>
<feature type="region of interest" description="Disordered" evidence="2">
    <location>
        <begin position="1"/>
        <end position="123"/>
    </location>
</feature>
<organism evidence="3">
    <name type="scientific">Ananas comosus var. bracteatus</name>
    <name type="common">red pineapple</name>
    <dbReference type="NCBI Taxonomy" id="296719"/>
    <lineage>
        <taxon>Eukaryota</taxon>
        <taxon>Viridiplantae</taxon>
        <taxon>Streptophyta</taxon>
        <taxon>Embryophyta</taxon>
        <taxon>Tracheophyta</taxon>
        <taxon>Spermatophyta</taxon>
        <taxon>Magnoliopsida</taxon>
        <taxon>Liliopsida</taxon>
        <taxon>Poales</taxon>
        <taxon>Bromeliaceae</taxon>
        <taxon>Bromelioideae</taxon>
        <taxon>Ananas</taxon>
    </lineage>
</organism>
<dbReference type="PANTHER" id="PTHR13261:SF0">
    <property type="entry name" value="BRCA2 AND CDKN1A-INTERACTING PROTEIN"/>
    <property type="match status" value="1"/>
</dbReference>
<accession>A0A6V7QPM6</accession>
<reference evidence="3" key="1">
    <citation type="submission" date="2020-07" db="EMBL/GenBank/DDBJ databases">
        <authorList>
            <person name="Lin J."/>
        </authorList>
    </citation>
    <scope>NUCLEOTIDE SEQUENCE</scope>
</reference>
<dbReference type="Pfam" id="PF13862">
    <property type="entry name" value="BCCIP"/>
    <property type="match status" value="1"/>
</dbReference>
<sequence length="387" mass="43402">MTQRRSPPPKRRRVSRPRPSSASPPSLAASSSPASPPPPPPPRSPLRGRRRPPLRPPPIGEVNPNLLLDLASSSSIPSLTSPISVLEPKEEGIGNPKPLKPTKRIESSSDDEDDEEEEEQELETVQADFGFFDPKPGDFHGAKLLLQSYLDNEPWDLSGFVDLVLNQTTVGTVVRLDGYDDDNEGDGDNGSSGGDDDEDLYGVVTALNLKRYAEHKCIKELKKFLLGVCRDENTKKKLKLLLEEQASQVGLLVSQRFVNCPYQLVPPLYDALFDEVSWATEDEPTQELRDSFRFKSYLLISRIYERDPNKPKGKRSVNQDEPVIYIKAEDEIFHELSTWSFTFPVHAEQLVPDDLKNYRQMGLVLVVKADDVPKFRDKLKSLVAAES</sequence>
<gene>
    <name evidence="3" type="ORF">CB5_LOCUS28300</name>
</gene>
<dbReference type="AlphaFoldDB" id="A0A6V7QPM6"/>
<dbReference type="InterPro" id="IPR025602">
    <property type="entry name" value="BCP1_family"/>
</dbReference>
<feature type="compositionally biased region" description="Pro residues" evidence="2">
    <location>
        <begin position="34"/>
        <end position="44"/>
    </location>
</feature>
<feature type="compositionally biased region" description="Low complexity" evidence="2">
    <location>
        <begin position="17"/>
        <end position="33"/>
    </location>
</feature>
<dbReference type="PANTHER" id="PTHR13261">
    <property type="entry name" value="BRCA2 AND CDKN1A INTERACTING PROTEIN"/>
    <property type="match status" value="1"/>
</dbReference>
<protein>
    <recommendedName>
        <fullName evidence="4">Protein BCCIP homolog</fullName>
    </recommendedName>
</protein>
<feature type="compositionally biased region" description="Low complexity" evidence="2">
    <location>
        <begin position="66"/>
        <end position="86"/>
    </location>
</feature>
<dbReference type="GO" id="GO:0005634">
    <property type="term" value="C:nucleus"/>
    <property type="evidence" value="ECO:0007669"/>
    <property type="project" value="TreeGrafter"/>
</dbReference>
<feature type="region of interest" description="Disordered" evidence="2">
    <location>
        <begin position="176"/>
        <end position="197"/>
    </location>
</feature>
<evidence type="ECO:0000313" key="3">
    <source>
        <dbReference type="EMBL" id="CAD1845089.1"/>
    </source>
</evidence>